<evidence type="ECO:0000256" key="2">
    <source>
        <dbReference type="ARBA" id="ARBA00022452"/>
    </source>
</evidence>
<evidence type="ECO:0000256" key="5">
    <source>
        <dbReference type="ARBA" id="ARBA00023237"/>
    </source>
</evidence>
<protein>
    <recommendedName>
        <fullName evidence="7">Transporter</fullName>
    </recommendedName>
</protein>
<evidence type="ECO:0000256" key="4">
    <source>
        <dbReference type="ARBA" id="ARBA00023136"/>
    </source>
</evidence>
<comment type="subcellular location">
    <subcellularLocation>
        <location evidence="1">Cell outer membrane</location>
    </subcellularLocation>
</comment>
<dbReference type="GO" id="GO:0015562">
    <property type="term" value="F:efflux transmembrane transporter activity"/>
    <property type="evidence" value="ECO:0007669"/>
    <property type="project" value="InterPro"/>
</dbReference>
<gene>
    <name evidence="6" type="ORF">SDC9_38029</name>
</gene>
<keyword evidence="2" id="KW-1134">Transmembrane beta strand</keyword>
<keyword evidence="3" id="KW-0812">Transmembrane</keyword>
<dbReference type="PANTHER" id="PTHR30026">
    <property type="entry name" value="OUTER MEMBRANE PROTEIN TOLC"/>
    <property type="match status" value="1"/>
</dbReference>
<dbReference type="SUPFAM" id="SSF56954">
    <property type="entry name" value="Outer membrane efflux proteins (OEP)"/>
    <property type="match status" value="1"/>
</dbReference>
<keyword evidence="4" id="KW-0472">Membrane</keyword>
<dbReference type="PANTHER" id="PTHR30026:SF20">
    <property type="entry name" value="OUTER MEMBRANE PROTEIN TOLC"/>
    <property type="match status" value="1"/>
</dbReference>
<dbReference type="InterPro" id="IPR051906">
    <property type="entry name" value="TolC-like"/>
</dbReference>
<reference evidence="6" key="1">
    <citation type="submission" date="2019-08" db="EMBL/GenBank/DDBJ databases">
        <authorList>
            <person name="Kucharzyk K."/>
            <person name="Murdoch R.W."/>
            <person name="Higgins S."/>
            <person name="Loffler F."/>
        </authorList>
    </citation>
    <scope>NUCLEOTIDE SEQUENCE</scope>
</reference>
<evidence type="ECO:0008006" key="7">
    <source>
        <dbReference type="Google" id="ProtNLM"/>
    </source>
</evidence>
<dbReference type="EMBL" id="VSSQ01000344">
    <property type="protein sequence ID" value="MPL91942.1"/>
    <property type="molecule type" value="Genomic_DNA"/>
</dbReference>
<proteinExistence type="predicted"/>
<evidence type="ECO:0000256" key="1">
    <source>
        <dbReference type="ARBA" id="ARBA00004442"/>
    </source>
</evidence>
<keyword evidence="5" id="KW-0998">Cell outer membrane</keyword>
<organism evidence="6">
    <name type="scientific">bioreactor metagenome</name>
    <dbReference type="NCBI Taxonomy" id="1076179"/>
    <lineage>
        <taxon>unclassified sequences</taxon>
        <taxon>metagenomes</taxon>
        <taxon>ecological metagenomes</taxon>
    </lineage>
</organism>
<dbReference type="Gene3D" id="1.20.1600.10">
    <property type="entry name" value="Outer membrane efflux proteins (OEP)"/>
    <property type="match status" value="1"/>
</dbReference>
<name>A0A644VMS4_9ZZZZ</name>
<evidence type="ECO:0000313" key="6">
    <source>
        <dbReference type="EMBL" id="MPL91942.1"/>
    </source>
</evidence>
<accession>A0A644VMS4</accession>
<dbReference type="GO" id="GO:1990281">
    <property type="term" value="C:efflux pump complex"/>
    <property type="evidence" value="ECO:0007669"/>
    <property type="project" value="TreeGrafter"/>
</dbReference>
<comment type="caution">
    <text evidence="6">The sequence shown here is derived from an EMBL/GenBank/DDBJ whole genome shotgun (WGS) entry which is preliminary data.</text>
</comment>
<dbReference type="GO" id="GO:0015288">
    <property type="term" value="F:porin activity"/>
    <property type="evidence" value="ECO:0007669"/>
    <property type="project" value="TreeGrafter"/>
</dbReference>
<sequence>MVLLASISLNAQSSVETALKAIEENNNTLKALKETTKSQKLENKTGIYLSNPEVGFNYLWGNPSTIGNRTDFSISQAFDIPTITGMKNKIADERNSLAEWQYKAERMNILLEAKQYCIELIYFNALKKELDIRLQHAQTIASGYQNRLNSGDANILEYNKAQLSLSATTGEIARIDVERNALLSQLKRLNGGLDIVMDDYQFNQKQLPLNFDDWYLQAEQKNPILAYIKQEVVVSQKQVSLNKAKGLPTFSAGYMSENVVGQRFQGLTMGVSVPLWENKNRVKQAKSAVVAAQARQTDSKQQFYNQLQIQYNRALGLKNTAESYRKSLVMANSTELLKKALDAGEISLLNYMVELGLYYNMVNQTLEAERDYQKALAELSAVEL</sequence>
<evidence type="ECO:0000256" key="3">
    <source>
        <dbReference type="ARBA" id="ARBA00022692"/>
    </source>
</evidence>
<dbReference type="AlphaFoldDB" id="A0A644VMS4"/>
<dbReference type="GO" id="GO:0009279">
    <property type="term" value="C:cell outer membrane"/>
    <property type="evidence" value="ECO:0007669"/>
    <property type="project" value="UniProtKB-SubCell"/>
</dbReference>